<organism evidence="1 2">
    <name type="scientific">Gossypium stocksii</name>
    <dbReference type="NCBI Taxonomy" id="47602"/>
    <lineage>
        <taxon>Eukaryota</taxon>
        <taxon>Viridiplantae</taxon>
        <taxon>Streptophyta</taxon>
        <taxon>Embryophyta</taxon>
        <taxon>Tracheophyta</taxon>
        <taxon>Spermatophyta</taxon>
        <taxon>Magnoliopsida</taxon>
        <taxon>eudicotyledons</taxon>
        <taxon>Gunneridae</taxon>
        <taxon>Pentapetalae</taxon>
        <taxon>rosids</taxon>
        <taxon>malvids</taxon>
        <taxon>Malvales</taxon>
        <taxon>Malvaceae</taxon>
        <taxon>Malvoideae</taxon>
        <taxon>Gossypium</taxon>
    </lineage>
</organism>
<evidence type="ECO:0000313" key="1">
    <source>
        <dbReference type="EMBL" id="KAH1096874.1"/>
    </source>
</evidence>
<dbReference type="EMBL" id="JAIQCV010000005">
    <property type="protein sequence ID" value="KAH1096874.1"/>
    <property type="molecule type" value="Genomic_DNA"/>
</dbReference>
<comment type="caution">
    <text evidence="1">The sequence shown here is derived from an EMBL/GenBank/DDBJ whole genome shotgun (WGS) entry which is preliminary data.</text>
</comment>
<protein>
    <submittedName>
        <fullName evidence="1">Uncharacterized protein</fullName>
    </submittedName>
</protein>
<proteinExistence type="predicted"/>
<dbReference type="OrthoDB" id="10446880at2759"/>
<accession>A0A9D4A8Q0</accession>
<dbReference type="Proteomes" id="UP000828251">
    <property type="component" value="Unassembled WGS sequence"/>
</dbReference>
<reference evidence="1 2" key="1">
    <citation type="journal article" date="2021" name="Plant Biotechnol. J.">
        <title>Multi-omics assisted identification of the key and species-specific regulatory components of drought-tolerant mechanisms in Gossypium stocksii.</title>
        <authorList>
            <person name="Yu D."/>
            <person name="Ke L."/>
            <person name="Zhang D."/>
            <person name="Wu Y."/>
            <person name="Sun Y."/>
            <person name="Mei J."/>
            <person name="Sun J."/>
            <person name="Sun Y."/>
        </authorList>
    </citation>
    <scope>NUCLEOTIDE SEQUENCE [LARGE SCALE GENOMIC DNA]</scope>
    <source>
        <strain evidence="2">cv. E1</strain>
        <tissue evidence="1">Leaf</tissue>
    </source>
</reference>
<evidence type="ECO:0000313" key="2">
    <source>
        <dbReference type="Proteomes" id="UP000828251"/>
    </source>
</evidence>
<dbReference type="AlphaFoldDB" id="A0A9D4A8Q0"/>
<keyword evidence="2" id="KW-1185">Reference proteome</keyword>
<gene>
    <name evidence="1" type="ORF">J1N35_013795</name>
</gene>
<name>A0A9D4A8Q0_9ROSI</name>
<sequence length="103" mass="11477">MKSTMVNLWHPVRGVQIRDLGEKGGSSSFGRRNESSLLDHALNAMDQDLEDVALVGEERKKLIGELDDLTGKEEMGNTLARNRRMVVLNHLSSVATKCRADWA</sequence>